<comment type="catalytic activity">
    <reaction evidence="8">
        <text>L-cysteinyl-[protein] + hexadecanoyl-CoA = S-hexadecanoyl-L-cysteinyl-[protein] + CoA</text>
        <dbReference type="Rhea" id="RHEA:36683"/>
        <dbReference type="Rhea" id="RHEA-COMP:10131"/>
        <dbReference type="Rhea" id="RHEA-COMP:11032"/>
        <dbReference type="ChEBI" id="CHEBI:29950"/>
        <dbReference type="ChEBI" id="CHEBI:57287"/>
        <dbReference type="ChEBI" id="CHEBI:57379"/>
        <dbReference type="ChEBI" id="CHEBI:74151"/>
        <dbReference type="EC" id="2.3.1.225"/>
    </reaction>
</comment>
<keyword evidence="2 8" id="KW-0812">Transmembrane</keyword>
<feature type="compositionally biased region" description="Polar residues" evidence="9">
    <location>
        <begin position="73"/>
        <end position="86"/>
    </location>
</feature>
<evidence type="ECO:0000256" key="4">
    <source>
        <dbReference type="ARBA" id="ARBA00022989"/>
    </source>
</evidence>
<sequence length="889" mass="96709">MQKMQLEQTRDVEDDDIDRPLSPSELDLSSITAGGTTPGPVTGSGSKNPNEHSIQLDTPELSNGTDSPLHVGSNGTANNPTKTLSENLEGDSMNLAEEEDKAEGGGGDEGGEGTDSDDDDDDSNETESSDSEDEGMAGGFDMASVTYKKIYEGGQEETYTLPIAASQGNLPISVLLWGMYQAQGVDPLRPDTEGNNPVHYAVLADTFEVLDFIMQQTGGYDTMKKKLIDSRNADEETPLLRAVTRGNMNMIKALIRYGADLGAIDSNKNTIIMNAAKNGHMWIIHFLLSLCPPAVQETLLNQCDIDGHTPLDWACYKGHTNIAEYLMFRGIEPTHLDNNGRNCLHWAAKQGQAETAAYLVAIGMDPHFKDKEGSTAAMFSLSNYELFNAILAYPGKQCGYRGGATIGEGSQYEAVCCGTAVMKKAVGKNDLEEGTFVPGSTRGLLSIKVQEALSGLDGAEKDKGLNPALMRANPTRMEFMMTFAIAIMLIWAAFVFLPAWASVLATFVAYQVYTGIGKQVKATEKAMTKKAGRVVKLGGLIPKLLNAHEAAIGFWLGCALVFLAVCICSLTLAVDTSAGNFTSDSGNDANKYLRTFVLLAEAARNTPTLFYCTTASIIVMIVSWWLLVFVYIDPGCVYANRNTTYRELLAEVAQGSEPDSRKWCSTTLVKKPMRAKFDAPTGLLIARHDHYCIWLDTAVGFGNHRVFMVFVFFQVLSHVLFSVFGWWNMVEYMKQAGMAGEWCKVVEALVSMRVFGMLSLTLCANACSVGLGFLLGQQISNMLNNITTNERINAKRYPWLQDDEGRFLNRYDLGSIFSNTLEFLSKSKDYTETCELPEIRKGAVAKKCCDDEGCESEGISLVNVGGTGEGGGVGGAEDDHGHSHSHNHV</sequence>
<keyword evidence="6 8" id="KW-0472">Membrane</keyword>
<dbReference type="Pfam" id="PF00023">
    <property type="entry name" value="Ank"/>
    <property type="match status" value="1"/>
</dbReference>
<feature type="transmembrane region" description="Helical" evidence="8">
    <location>
        <begin position="479"/>
        <end position="501"/>
    </location>
</feature>
<feature type="transmembrane region" description="Helical" evidence="8">
    <location>
        <begin position="706"/>
        <end position="727"/>
    </location>
</feature>
<feature type="region of interest" description="Disordered" evidence="9">
    <location>
        <begin position="1"/>
        <end position="139"/>
    </location>
</feature>
<dbReference type="EMBL" id="BRXX01000576">
    <property type="protein sequence ID" value="GMH47500.1"/>
    <property type="molecule type" value="Genomic_DNA"/>
</dbReference>
<dbReference type="PANTHER" id="PTHR24123:SF33">
    <property type="entry name" value="PROTEIN HOS4"/>
    <property type="match status" value="1"/>
</dbReference>
<dbReference type="AlphaFoldDB" id="A0A9W6ZC97"/>
<comment type="domain">
    <text evidence="8">The DHHC domain is required for palmitoyltransferase activity.</text>
</comment>
<feature type="domain" description="Palmitoyltransferase DHHC" evidence="10">
    <location>
        <begin position="659"/>
        <end position="794"/>
    </location>
</feature>
<feature type="repeat" description="ANK" evidence="7">
    <location>
        <begin position="234"/>
        <end position="266"/>
    </location>
</feature>
<gene>
    <name evidence="11" type="ORF">TrVE_jg4874</name>
</gene>
<evidence type="ECO:0000259" key="10">
    <source>
        <dbReference type="Pfam" id="PF01529"/>
    </source>
</evidence>
<dbReference type="SMART" id="SM00248">
    <property type="entry name" value="ANK"/>
    <property type="match status" value="5"/>
</dbReference>
<dbReference type="GO" id="GO:0019706">
    <property type="term" value="F:protein-cysteine S-palmitoyltransferase activity"/>
    <property type="evidence" value="ECO:0007669"/>
    <property type="project" value="UniProtKB-EC"/>
</dbReference>
<dbReference type="InterPro" id="IPR001594">
    <property type="entry name" value="Palmitoyltrfase_DHHC"/>
</dbReference>
<comment type="subcellular location">
    <subcellularLocation>
        <location evidence="1">Membrane</location>
        <topology evidence="1">Multi-pass membrane protein</topology>
    </subcellularLocation>
</comment>
<accession>A0A9W6ZC97</accession>
<proteinExistence type="inferred from homology"/>
<dbReference type="PROSITE" id="PS50088">
    <property type="entry name" value="ANK_REPEAT"/>
    <property type="match status" value="3"/>
</dbReference>
<evidence type="ECO:0000256" key="2">
    <source>
        <dbReference type="ARBA" id="ARBA00022692"/>
    </source>
</evidence>
<evidence type="ECO:0000313" key="12">
    <source>
        <dbReference type="Proteomes" id="UP001165160"/>
    </source>
</evidence>
<keyword evidence="12" id="KW-1185">Reference proteome</keyword>
<feature type="compositionally biased region" description="Low complexity" evidence="9">
    <location>
        <begin position="32"/>
        <end position="46"/>
    </location>
</feature>
<protein>
    <recommendedName>
        <fullName evidence="8">Palmitoyltransferase</fullName>
        <ecNumber evidence="8">2.3.1.225</ecNumber>
    </recommendedName>
</protein>
<dbReference type="Pfam" id="PF01529">
    <property type="entry name" value="DHHC"/>
    <property type="match status" value="1"/>
</dbReference>
<feature type="compositionally biased region" description="Polar residues" evidence="9">
    <location>
        <begin position="47"/>
        <end position="66"/>
    </location>
</feature>
<dbReference type="PROSITE" id="PS50297">
    <property type="entry name" value="ANK_REP_REGION"/>
    <property type="match status" value="3"/>
</dbReference>
<evidence type="ECO:0000256" key="3">
    <source>
        <dbReference type="ARBA" id="ARBA00022737"/>
    </source>
</evidence>
<reference evidence="12" key="1">
    <citation type="journal article" date="2023" name="Commun. Biol.">
        <title>Genome analysis of Parmales, the sister group of diatoms, reveals the evolutionary specialization of diatoms from phago-mixotrophs to photoautotrophs.</title>
        <authorList>
            <person name="Ban H."/>
            <person name="Sato S."/>
            <person name="Yoshikawa S."/>
            <person name="Yamada K."/>
            <person name="Nakamura Y."/>
            <person name="Ichinomiya M."/>
            <person name="Sato N."/>
            <person name="Blanc-Mathieu R."/>
            <person name="Endo H."/>
            <person name="Kuwata A."/>
            <person name="Ogata H."/>
        </authorList>
    </citation>
    <scope>NUCLEOTIDE SEQUENCE [LARGE SCALE GENOMIC DNA]</scope>
    <source>
        <strain evidence="12">NIES 3699</strain>
    </source>
</reference>
<dbReference type="PANTHER" id="PTHR24123">
    <property type="entry name" value="ANKYRIN REPEAT-CONTAINING"/>
    <property type="match status" value="1"/>
</dbReference>
<keyword evidence="8" id="KW-0012">Acyltransferase</keyword>
<dbReference type="Gene3D" id="1.25.40.20">
    <property type="entry name" value="Ankyrin repeat-containing domain"/>
    <property type="match status" value="2"/>
</dbReference>
<feature type="region of interest" description="Disordered" evidence="9">
    <location>
        <begin position="865"/>
        <end position="889"/>
    </location>
</feature>
<feature type="repeat" description="ANK" evidence="7">
    <location>
        <begin position="339"/>
        <end position="371"/>
    </location>
</feature>
<evidence type="ECO:0000256" key="1">
    <source>
        <dbReference type="ARBA" id="ARBA00004141"/>
    </source>
</evidence>
<keyword evidence="4 8" id="KW-1133">Transmembrane helix</keyword>
<feature type="compositionally biased region" description="Acidic residues" evidence="9">
    <location>
        <begin position="109"/>
        <end position="135"/>
    </location>
</feature>
<evidence type="ECO:0000256" key="6">
    <source>
        <dbReference type="ARBA" id="ARBA00023136"/>
    </source>
</evidence>
<keyword evidence="8" id="KW-0808">Transferase</keyword>
<comment type="similarity">
    <text evidence="8">Belongs to the DHHC palmitoyltransferase family.</text>
</comment>
<feature type="transmembrane region" description="Helical" evidence="8">
    <location>
        <begin position="609"/>
        <end position="632"/>
    </location>
</feature>
<evidence type="ECO:0000256" key="5">
    <source>
        <dbReference type="ARBA" id="ARBA00023043"/>
    </source>
</evidence>
<dbReference type="SUPFAM" id="SSF48403">
    <property type="entry name" value="Ankyrin repeat"/>
    <property type="match status" value="1"/>
</dbReference>
<comment type="caution">
    <text evidence="11">The sequence shown here is derived from an EMBL/GenBank/DDBJ whole genome shotgun (WGS) entry which is preliminary data.</text>
</comment>
<feature type="transmembrane region" description="Helical" evidence="8">
    <location>
        <begin position="552"/>
        <end position="574"/>
    </location>
</feature>
<dbReference type="EC" id="2.3.1.225" evidence="8"/>
<feature type="transmembrane region" description="Helical" evidence="8">
    <location>
        <begin position="754"/>
        <end position="775"/>
    </location>
</feature>
<dbReference type="Pfam" id="PF12796">
    <property type="entry name" value="Ank_2"/>
    <property type="match status" value="1"/>
</dbReference>
<evidence type="ECO:0000256" key="7">
    <source>
        <dbReference type="PROSITE-ProRule" id="PRU00023"/>
    </source>
</evidence>
<dbReference type="InterPro" id="IPR036770">
    <property type="entry name" value="Ankyrin_rpt-contain_sf"/>
</dbReference>
<feature type="compositionally biased region" description="Gly residues" evidence="9">
    <location>
        <begin position="865"/>
        <end position="875"/>
    </location>
</feature>
<organism evidence="11 12">
    <name type="scientific">Triparma verrucosa</name>
    <dbReference type="NCBI Taxonomy" id="1606542"/>
    <lineage>
        <taxon>Eukaryota</taxon>
        <taxon>Sar</taxon>
        <taxon>Stramenopiles</taxon>
        <taxon>Ochrophyta</taxon>
        <taxon>Bolidophyceae</taxon>
        <taxon>Parmales</taxon>
        <taxon>Triparmaceae</taxon>
        <taxon>Triparma</taxon>
    </lineage>
</organism>
<evidence type="ECO:0000256" key="8">
    <source>
        <dbReference type="RuleBase" id="RU079119"/>
    </source>
</evidence>
<evidence type="ECO:0000256" key="9">
    <source>
        <dbReference type="SAM" id="MobiDB-lite"/>
    </source>
</evidence>
<keyword evidence="3" id="KW-0677">Repeat</keyword>
<evidence type="ECO:0000313" key="11">
    <source>
        <dbReference type="EMBL" id="GMH47500.1"/>
    </source>
</evidence>
<dbReference type="Proteomes" id="UP001165160">
    <property type="component" value="Unassembled WGS sequence"/>
</dbReference>
<dbReference type="GO" id="GO:0016020">
    <property type="term" value="C:membrane"/>
    <property type="evidence" value="ECO:0007669"/>
    <property type="project" value="UniProtKB-SubCell"/>
</dbReference>
<keyword evidence="5 7" id="KW-0040">ANK repeat</keyword>
<feature type="repeat" description="ANK" evidence="7">
    <location>
        <begin position="306"/>
        <end position="338"/>
    </location>
</feature>
<dbReference type="InterPro" id="IPR051165">
    <property type="entry name" value="Multifunctional_ANK_Repeat"/>
</dbReference>
<name>A0A9W6ZC97_9STRA</name>
<dbReference type="InterPro" id="IPR002110">
    <property type="entry name" value="Ankyrin_rpt"/>
</dbReference>
<dbReference type="PROSITE" id="PS50216">
    <property type="entry name" value="DHHC"/>
    <property type="match status" value="1"/>
</dbReference>